<dbReference type="InterPro" id="IPR051907">
    <property type="entry name" value="DoxX-like_oxidoreductase"/>
</dbReference>
<keyword evidence="3" id="KW-1003">Cell membrane</keyword>
<feature type="transmembrane region" description="Helical" evidence="7">
    <location>
        <begin position="61"/>
        <end position="83"/>
    </location>
</feature>
<organism evidence="8 9">
    <name type="scientific">Vibrio furnissii</name>
    <dbReference type="NCBI Taxonomy" id="29494"/>
    <lineage>
        <taxon>Bacteria</taxon>
        <taxon>Pseudomonadati</taxon>
        <taxon>Pseudomonadota</taxon>
        <taxon>Gammaproteobacteria</taxon>
        <taxon>Vibrionales</taxon>
        <taxon>Vibrionaceae</taxon>
        <taxon>Vibrio</taxon>
    </lineage>
</organism>
<reference evidence="8 9" key="1">
    <citation type="submission" date="2015-08" db="EMBL/GenBank/DDBJ databases">
        <title>Antibacterial properties of a collection of Vibrionaceae strains.</title>
        <authorList>
            <person name="Giubergia S."/>
        </authorList>
    </citation>
    <scope>NUCLEOTIDE SEQUENCE [LARGE SCALE GENOMIC DNA]</scope>
    <source>
        <strain evidence="8 9">S0821</strain>
    </source>
</reference>
<protein>
    <recommendedName>
        <fullName evidence="10">DoxX family protein</fullName>
    </recommendedName>
</protein>
<dbReference type="Pfam" id="PF07681">
    <property type="entry name" value="DoxX"/>
    <property type="match status" value="1"/>
</dbReference>
<proteinExistence type="inferred from homology"/>
<sequence>MADLIHRYHALCHWLQRDFASLLLLLCRIWAGWVFWQSGVSKIANWDSTLYLFELEYQVPLLPWQLAAYLATGAELALPLLLMPGLFGRISALALFAVNAMAVVSYPLLWEQGFTDHQLWGFMLLMVVVWGPGRLSLDYWLSRKWQRVILQH</sequence>
<dbReference type="RefSeq" id="WP_055466440.1">
    <property type="nucleotide sequence ID" value="NZ_LKHS01000011.1"/>
</dbReference>
<evidence type="ECO:0000256" key="1">
    <source>
        <dbReference type="ARBA" id="ARBA00004651"/>
    </source>
</evidence>
<keyword evidence="4 7" id="KW-0812">Transmembrane</keyword>
<evidence type="ECO:0000256" key="6">
    <source>
        <dbReference type="ARBA" id="ARBA00023136"/>
    </source>
</evidence>
<dbReference type="PANTHER" id="PTHR33452">
    <property type="entry name" value="OXIDOREDUCTASE CATD-RELATED"/>
    <property type="match status" value="1"/>
</dbReference>
<feature type="transmembrane region" description="Helical" evidence="7">
    <location>
        <begin position="21"/>
        <end position="41"/>
    </location>
</feature>
<keyword evidence="9" id="KW-1185">Reference proteome</keyword>
<accession>A0A0Q2UXT4</accession>
<comment type="subcellular location">
    <subcellularLocation>
        <location evidence="1">Cell membrane</location>
        <topology evidence="1">Multi-pass membrane protein</topology>
    </subcellularLocation>
</comment>
<keyword evidence="5 7" id="KW-1133">Transmembrane helix</keyword>
<dbReference type="AlphaFoldDB" id="A0A0Q2UXT4"/>
<evidence type="ECO:0000256" key="4">
    <source>
        <dbReference type="ARBA" id="ARBA00022692"/>
    </source>
</evidence>
<name>A0A0Q2UXT4_VIBFU</name>
<evidence type="ECO:0008006" key="10">
    <source>
        <dbReference type="Google" id="ProtNLM"/>
    </source>
</evidence>
<dbReference type="EMBL" id="LKHS01000011">
    <property type="protein sequence ID" value="KQH85256.1"/>
    <property type="molecule type" value="Genomic_DNA"/>
</dbReference>
<gene>
    <name evidence="8" type="ORF">AMR76_14235</name>
</gene>
<dbReference type="Proteomes" id="UP000051221">
    <property type="component" value="Unassembled WGS sequence"/>
</dbReference>
<feature type="transmembrane region" description="Helical" evidence="7">
    <location>
        <begin position="120"/>
        <end position="141"/>
    </location>
</feature>
<evidence type="ECO:0000256" key="2">
    <source>
        <dbReference type="ARBA" id="ARBA00006679"/>
    </source>
</evidence>
<evidence type="ECO:0000313" key="9">
    <source>
        <dbReference type="Proteomes" id="UP000051221"/>
    </source>
</evidence>
<evidence type="ECO:0000256" key="3">
    <source>
        <dbReference type="ARBA" id="ARBA00022475"/>
    </source>
</evidence>
<dbReference type="GO" id="GO:0005886">
    <property type="term" value="C:plasma membrane"/>
    <property type="evidence" value="ECO:0007669"/>
    <property type="project" value="UniProtKB-SubCell"/>
</dbReference>
<comment type="caution">
    <text evidence="8">The sequence shown here is derived from an EMBL/GenBank/DDBJ whole genome shotgun (WGS) entry which is preliminary data.</text>
</comment>
<comment type="similarity">
    <text evidence="2">Belongs to the DoxX family.</text>
</comment>
<keyword evidence="6 7" id="KW-0472">Membrane</keyword>
<evidence type="ECO:0000256" key="5">
    <source>
        <dbReference type="ARBA" id="ARBA00022989"/>
    </source>
</evidence>
<feature type="transmembrane region" description="Helical" evidence="7">
    <location>
        <begin position="90"/>
        <end position="108"/>
    </location>
</feature>
<evidence type="ECO:0000256" key="7">
    <source>
        <dbReference type="SAM" id="Phobius"/>
    </source>
</evidence>
<dbReference type="InParanoid" id="A0A0Q2UXT4"/>
<dbReference type="InterPro" id="IPR032808">
    <property type="entry name" value="DoxX"/>
</dbReference>
<dbReference type="PANTHER" id="PTHR33452:SF1">
    <property type="entry name" value="INNER MEMBRANE PROTEIN YPHA-RELATED"/>
    <property type="match status" value="1"/>
</dbReference>
<evidence type="ECO:0000313" key="8">
    <source>
        <dbReference type="EMBL" id="KQH85256.1"/>
    </source>
</evidence>